<feature type="region of interest" description="Disordered" evidence="1">
    <location>
        <begin position="1"/>
        <end position="39"/>
    </location>
</feature>
<sequence>MPSPPLPSPPLPSPPLPSPSPSIKTSPPPPPPPSPMVDGVDPISAIINLSPGWNFVSLNLEASGGGDGMRLNSVFASPRDPAAGSFGIGDHIKNQLLFADYYDGFGFFGGLSLISTDEMYAVKVAGAVVLTVTGTPVALPKTISLGTGWNYLPCPYQASIGLADGVPTFSYTNGDLIKSQTQFAELYEGFGFFGTLTTMDPGSGYKVRVSKSGRAVFTNSV</sequence>
<protein>
    <submittedName>
        <fullName evidence="2">Uncharacterized protein</fullName>
    </submittedName>
</protein>
<name>A0A7S3ET10_9EUKA</name>
<dbReference type="AlphaFoldDB" id="A0A7S3ET10"/>
<accession>A0A7S3ET10</accession>
<proteinExistence type="predicted"/>
<gene>
    <name evidence="2" type="ORF">HERI1096_LOCUS6507</name>
</gene>
<evidence type="ECO:0000256" key="1">
    <source>
        <dbReference type="SAM" id="MobiDB-lite"/>
    </source>
</evidence>
<reference evidence="2" key="1">
    <citation type="submission" date="2021-01" db="EMBL/GenBank/DDBJ databases">
        <authorList>
            <person name="Corre E."/>
            <person name="Pelletier E."/>
            <person name="Niang G."/>
            <person name="Scheremetjew M."/>
            <person name="Finn R."/>
            <person name="Kale V."/>
            <person name="Holt S."/>
            <person name="Cochrane G."/>
            <person name="Meng A."/>
            <person name="Brown T."/>
            <person name="Cohen L."/>
        </authorList>
    </citation>
    <scope>NUCLEOTIDE SEQUENCE</scope>
    <source>
        <strain evidence="2">CCMP281</strain>
    </source>
</reference>
<organism evidence="2">
    <name type="scientific">Haptolina ericina</name>
    <dbReference type="NCBI Taxonomy" id="156174"/>
    <lineage>
        <taxon>Eukaryota</taxon>
        <taxon>Haptista</taxon>
        <taxon>Haptophyta</taxon>
        <taxon>Prymnesiophyceae</taxon>
        <taxon>Prymnesiales</taxon>
        <taxon>Prymnesiaceae</taxon>
        <taxon>Haptolina</taxon>
    </lineage>
</organism>
<feature type="compositionally biased region" description="Pro residues" evidence="1">
    <location>
        <begin position="1"/>
        <end position="35"/>
    </location>
</feature>
<dbReference type="EMBL" id="HBHX01011689">
    <property type="protein sequence ID" value="CAE0105849.1"/>
    <property type="molecule type" value="Transcribed_RNA"/>
</dbReference>
<evidence type="ECO:0000313" key="2">
    <source>
        <dbReference type="EMBL" id="CAE0105849.1"/>
    </source>
</evidence>